<dbReference type="OrthoDB" id="3465773at2"/>
<reference evidence="2 3" key="1">
    <citation type="submission" date="2017-06" db="EMBL/GenBank/DDBJ databases">
        <authorList>
            <person name="Kim H.J."/>
            <person name="Triplett B.A."/>
        </authorList>
    </citation>
    <scope>NUCLEOTIDE SEQUENCE [LARGE SCALE GENOMIC DNA]</scope>
    <source>
        <strain evidence="2 3">DSM 45207</strain>
    </source>
</reference>
<dbReference type="Proteomes" id="UP000198348">
    <property type="component" value="Unassembled WGS sequence"/>
</dbReference>
<dbReference type="PANTHER" id="PTHR43784">
    <property type="entry name" value="GDSL-LIKE LIPASE/ACYLHYDROLASE, PUTATIVE (AFU_ORTHOLOGUE AFUA_2G00820)-RELATED"/>
    <property type="match status" value="1"/>
</dbReference>
<name>A0A238WNB4_9PSEU</name>
<dbReference type="InterPro" id="IPR053140">
    <property type="entry name" value="GDSL_Rv0518-like"/>
</dbReference>
<protein>
    <submittedName>
        <fullName evidence="2">Lysophospholipase L1</fullName>
    </submittedName>
</protein>
<dbReference type="AlphaFoldDB" id="A0A238WNB4"/>
<keyword evidence="3" id="KW-1185">Reference proteome</keyword>
<proteinExistence type="predicted"/>
<dbReference type="EMBL" id="FZNW01000007">
    <property type="protein sequence ID" value="SNR48022.1"/>
    <property type="molecule type" value="Genomic_DNA"/>
</dbReference>
<dbReference type="InterPro" id="IPR036514">
    <property type="entry name" value="SGNH_hydro_sf"/>
</dbReference>
<evidence type="ECO:0000259" key="1">
    <source>
        <dbReference type="Pfam" id="PF13472"/>
    </source>
</evidence>
<dbReference type="CDD" id="cd01832">
    <property type="entry name" value="SGNH_hydrolase_like_1"/>
    <property type="match status" value="1"/>
</dbReference>
<organism evidence="2 3">
    <name type="scientific">Haloechinothrix alba</name>
    <dbReference type="NCBI Taxonomy" id="664784"/>
    <lineage>
        <taxon>Bacteria</taxon>
        <taxon>Bacillati</taxon>
        <taxon>Actinomycetota</taxon>
        <taxon>Actinomycetes</taxon>
        <taxon>Pseudonocardiales</taxon>
        <taxon>Pseudonocardiaceae</taxon>
        <taxon>Haloechinothrix</taxon>
    </lineage>
</organism>
<dbReference type="InterPro" id="IPR013830">
    <property type="entry name" value="SGNH_hydro"/>
</dbReference>
<dbReference type="Gene3D" id="3.40.50.1110">
    <property type="entry name" value="SGNH hydrolase"/>
    <property type="match status" value="1"/>
</dbReference>
<dbReference type="RefSeq" id="WP_089300862.1">
    <property type="nucleotide sequence ID" value="NZ_FZNW01000007.1"/>
</dbReference>
<evidence type="ECO:0000313" key="3">
    <source>
        <dbReference type="Proteomes" id="UP000198348"/>
    </source>
</evidence>
<dbReference type="SUPFAM" id="SSF52266">
    <property type="entry name" value="SGNH hydrolase"/>
    <property type="match status" value="1"/>
</dbReference>
<gene>
    <name evidence="2" type="ORF">SAMN06265360_10719</name>
</gene>
<dbReference type="Pfam" id="PF13472">
    <property type="entry name" value="Lipase_GDSL_2"/>
    <property type="match status" value="1"/>
</dbReference>
<feature type="domain" description="SGNH hydrolase-type esterase" evidence="1">
    <location>
        <begin position="11"/>
        <end position="184"/>
    </location>
</feature>
<dbReference type="PANTHER" id="PTHR43784:SF2">
    <property type="entry name" value="GDSL-LIKE LIPASE_ACYLHYDROLASE, PUTATIVE (AFU_ORTHOLOGUE AFUA_2G00820)-RELATED"/>
    <property type="match status" value="1"/>
</dbReference>
<evidence type="ECO:0000313" key="2">
    <source>
        <dbReference type="EMBL" id="SNR48022.1"/>
    </source>
</evidence>
<sequence>MSSGTYGRYVALGDSQTEGLWDGDDESGLRGWADRLAGQLAELNPELQYANLAVRGRLAHQVRAEQLDAALALEPDLATVVAGMNDLLRPGFDADAVAGELEHMFAALTGAGATVATLTFPDVAKLVPIAKPLTHRVVSLNARIHEAAVRHGVAILETFHHPVTTDPRIWSPDRLHASPLGHERIAAGMAYALGLPGSSADWREPLPPLPSSGSLNFTKTELWWLASFLGPWIGRRVRGRSSGDGRAPKRPDLAPAR</sequence>
<accession>A0A238WNB4</accession>